<dbReference type="Proteomes" id="UP000824205">
    <property type="component" value="Unassembled WGS sequence"/>
</dbReference>
<dbReference type="Gene3D" id="1.10.1200.150">
    <property type="entry name" value="Transcriptional regulator CtsR, C-terminal domain"/>
    <property type="match status" value="1"/>
</dbReference>
<dbReference type="EMBL" id="DXGE01000028">
    <property type="protein sequence ID" value="HIW86190.1"/>
    <property type="molecule type" value="Genomic_DNA"/>
</dbReference>
<feature type="domain" description="CtsR N-terminal HTH" evidence="1">
    <location>
        <begin position="1"/>
        <end position="69"/>
    </location>
</feature>
<dbReference type="Pfam" id="PF05848">
    <property type="entry name" value="CtsR"/>
    <property type="match status" value="1"/>
</dbReference>
<evidence type="ECO:0000313" key="4">
    <source>
        <dbReference type="Proteomes" id="UP000824205"/>
    </source>
</evidence>
<organism evidence="3 4">
    <name type="scientific">Candidatus Eubacterium faecipullorum</name>
    <dbReference type="NCBI Taxonomy" id="2838571"/>
    <lineage>
        <taxon>Bacteria</taxon>
        <taxon>Bacillati</taxon>
        <taxon>Bacillota</taxon>
        <taxon>Clostridia</taxon>
        <taxon>Eubacteriales</taxon>
        <taxon>Eubacteriaceae</taxon>
        <taxon>Eubacterium</taxon>
    </lineage>
</organism>
<dbReference type="Pfam" id="PF17727">
    <property type="entry name" value="CtsR_C"/>
    <property type="match status" value="1"/>
</dbReference>
<dbReference type="InterPro" id="IPR041473">
    <property type="entry name" value="CtsR_C"/>
</dbReference>
<evidence type="ECO:0000259" key="2">
    <source>
        <dbReference type="Pfam" id="PF17727"/>
    </source>
</evidence>
<evidence type="ECO:0000259" key="1">
    <source>
        <dbReference type="Pfam" id="PF05848"/>
    </source>
</evidence>
<dbReference type="AlphaFoldDB" id="A0A9D1UH42"/>
<evidence type="ECO:0000313" key="3">
    <source>
        <dbReference type="EMBL" id="HIW86190.1"/>
    </source>
</evidence>
<dbReference type="Gene3D" id="3.30.56.130">
    <property type="entry name" value="Transcriptional regulator CtsR, winged HTH domain"/>
    <property type="match status" value="1"/>
</dbReference>
<reference evidence="3" key="1">
    <citation type="journal article" date="2021" name="PeerJ">
        <title>Extensive microbial diversity within the chicken gut microbiome revealed by metagenomics and culture.</title>
        <authorList>
            <person name="Gilroy R."/>
            <person name="Ravi A."/>
            <person name="Getino M."/>
            <person name="Pursley I."/>
            <person name="Horton D.L."/>
            <person name="Alikhan N.F."/>
            <person name="Baker D."/>
            <person name="Gharbi K."/>
            <person name="Hall N."/>
            <person name="Watson M."/>
            <person name="Adriaenssens E.M."/>
            <person name="Foster-Nyarko E."/>
            <person name="Jarju S."/>
            <person name="Secka A."/>
            <person name="Antonio M."/>
            <person name="Oren A."/>
            <person name="Chaudhuri R.R."/>
            <person name="La Ragione R."/>
            <person name="Hildebrand F."/>
            <person name="Pallen M.J."/>
        </authorList>
    </citation>
    <scope>NUCLEOTIDE SEQUENCE</scope>
    <source>
        <strain evidence="3">421</strain>
    </source>
</reference>
<comment type="caution">
    <text evidence="3">The sequence shown here is derived from an EMBL/GenBank/DDBJ whole genome shotgun (WGS) entry which is preliminary data.</text>
</comment>
<dbReference type="InterPro" id="IPR040465">
    <property type="entry name" value="CtsR_N"/>
</dbReference>
<feature type="domain" description="CtsR C-terminal dimerization" evidence="2">
    <location>
        <begin position="77"/>
        <end position="142"/>
    </location>
</feature>
<proteinExistence type="predicted"/>
<reference evidence="3" key="2">
    <citation type="submission" date="2021-04" db="EMBL/GenBank/DDBJ databases">
        <authorList>
            <person name="Gilroy R."/>
        </authorList>
    </citation>
    <scope>NUCLEOTIDE SEQUENCE</scope>
    <source>
        <strain evidence="3">421</strain>
    </source>
</reference>
<name>A0A9D1UH42_9FIRM</name>
<sequence length="147" mass="16120">MSDVIAGMILDMFDDDNSTIQIKRNDLASQLGCVPSQINYVITSRFTPEQGYRIESRRGGGGCIYITRANSKNAAVMALINSVGDSIDERSAKANIHNLNYQNIIDDKSAKILSAAVSDSNFKDLDPQTKDSVRALQFKRMLLACIG</sequence>
<dbReference type="InterPro" id="IPR041902">
    <property type="entry name" value="CtsR_N_sf"/>
</dbReference>
<protein>
    <submittedName>
        <fullName evidence="3">CtsR family transcriptional regulator</fullName>
    </submittedName>
</protein>
<accession>A0A9D1UH42</accession>
<gene>
    <name evidence="3" type="ORF">IAA48_06800</name>
</gene>
<dbReference type="InterPro" id="IPR041908">
    <property type="entry name" value="CtsR_C_sf"/>
</dbReference>